<keyword evidence="2" id="KW-0645">Protease</keyword>
<comment type="similarity">
    <text evidence="1">Belongs to the peptidase S1C family.</text>
</comment>
<dbReference type="PRINTS" id="PR00834">
    <property type="entry name" value="PROTEASES2C"/>
</dbReference>
<dbReference type="InterPro" id="IPR001940">
    <property type="entry name" value="Peptidase_S1C"/>
</dbReference>
<protein>
    <recommendedName>
        <fullName evidence="7">Trypsin-like serine protease</fullName>
    </recommendedName>
</protein>
<keyword evidence="4" id="KW-1133">Transmembrane helix</keyword>
<feature type="transmembrane region" description="Helical" evidence="4">
    <location>
        <begin position="28"/>
        <end position="47"/>
    </location>
</feature>
<dbReference type="Gene3D" id="2.40.10.10">
    <property type="entry name" value="Trypsin-like serine proteases"/>
    <property type="match status" value="2"/>
</dbReference>
<proteinExistence type="inferred from homology"/>
<dbReference type="PANTHER" id="PTHR43343">
    <property type="entry name" value="PEPTIDASE S12"/>
    <property type="match status" value="1"/>
</dbReference>
<dbReference type="Proteomes" id="UP001499843">
    <property type="component" value="Unassembled WGS sequence"/>
</dbReference>
<comment type="caution">
    <text evidence="5">The sequence shown here is derived from an EMBL/GenBank/DDBJ whole genome shotgun (WGS) entry which is preliminary data.</text>
</comment>
<gene>
    <name evidence="5" type="ORF">GCM10009850_050690</name>
</gene>
<evidence type="ECO:0000313" key="5">
    <source>
        <dbReference type="EMBL" id="GAA2209610.1"/>
    </source>
</evidence>
<accession>A0ABN3CJH2</accession>
<dbReference type="InterPro" id="IPR051201">
    <property type="entry name" value="Chloro_Bact_Ser_Proteases"/>
</dbReference>
<evidence type="ECO:0000256" key="3">
    <source>
        <dbReference type="ARBA" id="ARBA00022801"/>
    </source>
</evidence>
<keyword evidence="4" id="KW-0812">Transmembrane</keyword>
<name>A0ABN3CJH2_9ACTN</name>
<dbReference type="PANTHER" id="PTHR43343:SF3">
    <property type="entry name" value="PROTEASE DO-LIKE 8, CHLOROPLASTIC"/>
    <property type="match status" value="1"/>
</dbReference>
<evidence type="ECO:0000256" key="1">
    <source>
        <dbReference type="ARBA" id="ARBA00010541"/>
    </source>
</evidence>
<keyword evidence="3" id="KW-0378">Hydrolase</keyword>
<evidence type="ECO:0000256" key="4">
    <source>
        <dbReference type="SAM" id="Phobius"/>
    </source>
</evidence>
<organism evidence="5 6">
    <name type="scientific">Nonomuraea monospora</name>
    <dbReference type="NCBI Taxonomy" id="568818"/>
    <lineage>
        <taxon>Bacteria</taxon>
        <taxon>Bacillati</taxon>
        <taxon>Actinomycetota</taxon>
        <taxon>Actinomycetes</taxon>
        <taxon>Streptosporangiales</taxon>
        <taxon>Streptosporangiaceae</taxon>
        <taxon>Nonomuraea</taxon>
    </lineage>
</organism>
<evidence type="ECO:0000313" key="6">
    <source>
        <dbReference type="Proteomes" id="UP001499843"/>
    </source>
</evidence>
<dbReference type="EMBL" id="BAAAQX010000013">
    <property type="protein sequence ID" value="GAA2209610.1"/>
    <property type="molecule type" value="Genomic_DNA"/>
</dbReference>
<dbReference type="InterPro" id="IPR043504">
    <property type="entry name" value="Peptidase_S1_PA_chymotrypsin"/>
</dbReference>
<evidence type="ECO:0000256" key="2">
    <source>
        <dbReference type="ARBA" id="ARBA00022670"/>
    </source>
</evidence>
<dbReference type="InterPro" id="IPR009003">
    <property type="entry name" value="Peptidase_S1_PA"/>
</dbReference>
<dbReference type="SUPFAM" id="SSF50494">
    <property type="entry name" value="Trypsin-like serine proteases"/>
    <property type="match status" value="1"/>
</dbReference>
<keyword evidence="6" id="KW-1185">Reference proteome</keyword>
<sequence>MEHVPQQAGAAEAHQAEAHRAGAGKARLWGAGAGALVVVAVLAYWLGSATGGGEAAPRPSPTPTPSASLTVPDVYKRVGPSVVVIQAGKSLGTGVIAAEDGTVLTAHHVVKGAKDVNLTFADGTKAKAVVTSSNPKRDVATLKPAKLPEIVVPATIGGGVSVGAPVVAIGNPLGLAYSVSTGVVSGLNRSAEKGDLSGLIQFDASVNPGSSGGPLLDARGLVIGIVVSIADPGGDEAFAGIAFAVPIGVALGDEGDGEPGPEI</sequence>
<dbReference type="Pfam" id="PF13365">
    <property type="entry name" value="Trypsin_2"/>
    <property type="match status" value="1"/>
</dbReference>
<keyword evidence="4" id="KW-0472">Membrane</keyword>
<reference evidence="5 6" key="1">
    <citation type="journal article" date="2019" name="Int. J. Syst. Evol. Microbiol.">
        <title>The Global Catalogue of Microorganisms (GCM) 10K type strain sequencing project: providing services to taxonomists for standard genome sequencing and annotation.</title>
        <authorList>
            <consortium name="The Broad Institute Genomics Platform"/>
            <consortium name="The Broad Institute Genome Sequencing Center for Infectious Disease"/>
            <person name="Wu L."/>
            <person name="Ma J."/>
        </authorList>
    </citation>
    <scope>NUCLEOTIDE SEQUENCE [LARGE SCALE GENOMIC DNA]</scope>
    <source>
        <strain evidence="5 6">JCM 16114</strain>
    </source>
</reference>
<evidence type="ECO:0008006" key="7">
    <source>
        <dbReference type="Google" id="ProtNLM"/>
    </source>
</evidence>
<dbReference type="RefSeq" id="WP_344479177.1">
    <property type="nucleotide sequence ID" value="NZ_BAAAQX010000013.1"/>
</dbReference>